<evidence type="ECO:0000256" key="2">
    <source>
        <dbReference type="SAM" id="Phobius"/>
    </source>
</evidence>
<feature type="transmembrane region" description="Helical" evidence="2">
    <location>
        <begin position="12"/>
        <end position="35"/>
    </location>
</feature>
<feature type="compositionally biased region" description="Basic and acidic residues" evidence="1">
    <location>
        <begin position="52"/>
        <end position="61"/>
    </location>
</feature>
<evidence type="ECO:0000313" key="3">
    <source>
        <dbReference type="EMBL" id="MCE8021579.1"/>
    </source>
</evidence>
<keyword evidence="2" id="KW-1133">Transmembrane helix</keyword>
<dbReference type="RefSeq" id="WP_234274903.1">
    <property type="nucleotide sequence ID" value="NZ_JABFTT010000012.1"/>
</dbReference>
<dbReference type="Pfam" id="PF09919">
    <property type="entry name" value="DUF2149"/>
    <property type="match status" value="1"/>
</dbReference>
<keyword evidence="2" id="KW-0812">Transmembrane</keyword>
<keyword evidence="4" id="KW-1185">Reference proteome</keyword>
<organism evidence="3 4">
    <name type="scientific">Billgrantia zhangzhouensis</name>
    <dbReference type="NCBI Taxonomy" id="2733481"/>
    <lineage>
        <taxon>Bacteria</taxon>
        <taxon>Pseudomonadati</taxon>
        <taxon>Pseudomonadota</taxon>
        <taxon>Gammaproteobacteria</taxon>
        <taxon>Oceanospirillales</taxon>
        <taxon>Halomonadaceae</taxon>
        <taxon>Billgrantia</taxon>
    </lineage>
</organism>
<protein>
    <submittedName>
        <fullName evidence="3">DUF2149 domain-containing protein</fullName>
    </submittedName>
</protein>
<dbReference type="InterPro" id="IPR018676">
    <property type="entry name" value="DUF2149"/>
</dbReference>
<evidence type="ECO:0000313" key="4">
    <source>
        <dbReference type="Proteomes" id="UP001320122"/>
    </source>
</evidence>
<dbReference type="Proteomes" id="UP001320122">
    <property type="component" value="Unassembled WGS sequence"/>
</dbReference>
<name>A0ABS9AIM0_9GAMM</name>
<evidence type="ECO:0000256" key="1">
    <source>
        <dbReference type="SAM" id="MobiDB-lite"/>
    </source>
</evidence>
<sequence length="92" mass="9981">MRRFLDMEDDDPLLSVVNVIDVFLVMIVLLLIVVAQREAAYHADSEGGVASERSETLERFESSGTLGEGQGVRAGTTYRLPDGSLVLVPDGD</sequence>
<proteinExistence type="predicted"/>
<comment type="caution">
    <text evidence="3">The sequence shown here is derived from an EMBL/GenBank/DDBJ whole genome shotgun (WGS) entry which is preliminary data.</text>
</comment>
<gene>
    <name evidence="3" type="ORF">HOP51_15875</name>
</gene>
<dbReference type="EMBL" id="JABFTT010000012">
    <property type="protein sequence ID" value="MCE8021579.1"/>
    <property type="molecule type" value="Genomic_DNA"/>
</dbReference>
<reference evidence="3 4" key="1">
    <citation type="journal article" date="2021" name="Front. Microbiol.">
        <title>Aerobic Denitrification and Heterotrophic Sulfur Oxidation in the Genus Halomonas Revealed by Six Novel Species Characterizations and Genome-Based Analysis.</title>
        <authorList>
            <person name="Wang L."/>
            <person name="Shao Z."/>
        </authorList>
    </citation>
    <scope>NUCLEOTIDE SEQUENCE [LARGE SCALE GENOMIC DNA]</scope>
    <source>
        <strain evidence="3 4">MCCC 1A11036</strain>
    </source>
</reference>
<feature type="region of interest" description="Disordered" evidence="1">
    <location>
        <begin position="42"/>
        <end position="92"/>
    </location>
</feature>
<keyword evidence="2" id="KW-0472">Membrane</keyword>
<accession>A0ABS9AIM0</accession>